<keyword evidence="2" id="KW-1185">Reference proteome</keyword>
<comment type="caution">
    <text evidence="1">The sequence shown here is derived from an EMBL/GenBank/DDBJ whole genome shotgun (WGS) entry which is preliminary data.</text>
</comment>
<sequence length="52" mass="5740">MHSGNISLNDMIEVPKMEILETCVSIGCTMDGKDSNDMQQEILDGDVEIPQD</sequence>
<dbReference type="GO" id="GO:0005840">
    <property type="term" value="C:ribosome"/>
    <property type="evidence" value="ECO:0007669"/>
    <property type="project" value="UniProtKB-KW"/>
</dbReference>
<dbReference type="Gene3D" id="1.10.10.250">
    <property type="entry name" value="Ribosomal protein L11, C-terminal domain"/>
    <property type="match status" value="1"/>
</dbReference>
<name>A0A830CZ86_9LAMI</name>
<keyword evidence="1" id="KW-0689">Ribosomal protein</keyword>
<dbReference type="OrthoDB" id="10250051at2759"/>
<evidence type="ECO:0000313" key="1">
    <source>
        <dbReference type="EMBL" id="GFQ01204.1"/>
    </source>
</evidence>
<protein>
    <submittedName>
        <fullName evidence="1">60S ribosomal protein l12</fullName>
    </submittedName>
</protein>
<proteinExistence type="predicted"/>
<dbReference type="Proteomes" id="UP000653305">
    <property type="component" value="Unassembled WGS sequence"/>
</dbReference>
<dbReference type="AlphaFoldDB" id="A0A830CZ86"/>
<gene>
    <name evidence="1" type="ORF">PHJA_002264300</name>
</gene>
<dbReference type="EMBL" id="BMAC01000665">
    <property type="protein sequence ID" value="GFQ01204.1"/>
    <property type="molecule type" value="Genomic_DNA"/>
</dbReference>
<reference evidence="1" key="1">
    <citation type="submission" date="2020-07" db="EMBL/GenBank/DDBJ databases">
        <title>Ethylene signaling mediates host invasion by parasitic plants.</title>
        <authorList>
            <person name="Yoshida S."/>
        </authorList>
    </citation>
    <scope>NUCLEOTIDE SEQUENCE</scope>
    <source>
        <strain evidence="1">Okayama</strain>
    </source>
</reference>
<keyword evidence="1" id="KW-0687">Ribonucleoprotein</keyword>
<organism evidence="1 2">
    <name type="scientific">Phtheirospermum japonicum</name>
    <dbReference type="NCBI Taxonomy" id="374723"/>
    <lineage>
        <taxon>Eukaryota</taxon>
        <taxon>Viridiplantae</taxon>
        <taxon>Streptophyta</taxon>
        <taxon>Embryophyta</taxon>
        <taxon>Tracheophyta</taxon>
        <taxon>Spermatophyta</taxon>
        <taxon>Magnoliopsida</taxon>
        <taxon>eudicotyledons</taxon>
        <taxon>Gunneridae</taxon>
        <taxon>Pentapetalae</taxon>
        <taxon>asterids</taxon>
        <taxon>lamiids</taxon>
        <taxon>Lamiales</taxon>
        <taxon>Orobanchaceae</taxon>
        <taxon>Orobanchaceae incertae sedis</taxon>
        <taxon>Phtheirospermum</taxon>
    </lineage>
</organism>
<dbReference type="InterPro" id="IPR036769">
    <property type="entry name" value="Ribosomal_uL11_C_sf"/>
</dbReference>
<accession>A0A830CZ86</accession>
<evidence type="ECO:0000313" key="2">
    <source>
        <dbReference type="Proteomes" id="UP000653305"/>
    </source>
</evidence>